<dbReference type="InterPro" id="IPR043502">
    <property type="entry name" value="DNA/RNA_pol_sf"/>
</dbReference>
<dbReference type="HOGENOM" id="CLU_000680_9_0_1"/>
<proteinExistence type="predicted"/>
<evidence type="ECO:0000259" key="1">
    <source>
        <dbReference type="PROSITE" id="PS50878"/>
    </source>
</evidence>
<dbReference type="CDD" id="cd01650">
    <property type="entry name" value="RT_nLTR_like"/>
    <property type="match status" value="1"/>
</dbReference>
<organism evidence="2 3">
    <name type="scientific">Anolis carolinensis</name>
    <name type="common">Green anole</name>
    <name type="synonym">American chameleon</name>
    <dbReference type="NCBI Taxonomy" id="28377"/>
    <lineage>
        <taxon>Eukaryota</taxon>
        <taxon>Metazoa</taxon>
        <taxon>Chordata</taxon>
        <taxon>Craniata</taxon>
        <taxon>Vertebrata</taxon>
        <taxon>Euteleostomi</taxon>
        <taxon>Lepidosauria</taxon>
        <taxon>Squamata</taxon>
        <taxon>Bifurcata</taxon>
        <taxon>Unidentata</taxon>
        <taxon>Episquamata</taxon>
        <taxon>Toxicofera</taxon>
        <taxon>Iguania</taxon>
        <taxon>Dactyloidae</taxon>
        <taxon>Anolis</taxon>
    </lineage>
</organism>
<reference evidence="2" key="1">
    <citation type="submission" date="2009-12" db="EMBL/GenBank/DDBJ databases">
        <title>The Genome Sequence of Anolis carolinensis (Green Anole Lizard).</title>
        <authorList>
            <consortium name="The Genome Sequencing Platform"/>
            <person name="Di Palma F."/>
            <person name="Alfoldi J."/>
            <person name="Heiman D."/>
            <person name="Young S."/>
            <person name="Grabherr M."/>
            <person name="Johnson J."/>
            <person name="Lander E.S."/>
            <person name="Lindblad-Toh K."/>
        </authorList>
    </citation>
    <scope>NUCLEOTIDE SEQUENCE [LARGE SCALE GENOMIC DNA]</scope>
    <source>
        <strain evidence="2">JBL SC #1</strain>
    </source>
</reference>
<dbReference type="PROSITE" id="PS50878">
    <property type="entry name" value="RT_POL"/>
    <property type="match status" value="1"/>
</dbReference>
<reference evidence="2" key="2">
    <citation type="submission" date="2025-08" db="UniProtKB">
        <authorList>
            <consortium name="Ensembl"/>
        </authorList>
    </citation>
    <scope>IDENTIFICATION</scope>
</reference>
<dbReference type="STRING" id="28377.ENSACAP00000019225"/>
<reference evidence="2" key="3">
    <citation type="submission" date="2025-09" db="UniProtKB">
        <authorList>
            <consortium name="Ensembl"/>
        </authorList>
    </citation>
    <scope>IDENTIFICATION</scope>
</reference>
<dbReference type="SUPFAM" id="SSF56672">
    <property type="entry name" value="DNA/RNA polymerases"/>
    <property type="match status" value="1"/>
</dbReference>
<evidence type="ECO:0000313" key="2">
    <source>
        <dbReference type="Ensembl" id="ENSACAP00000019225.2"/>
    </source>
</evidence>
<dbReference type="eggNOG" id="ENOG502S4G3">
    <property type="taxonomic scope" value="Eukaryota"/>
</dbReference>
<dbReference type="PANTHER" id="PTHR31635">
    <property type="entry name" value="REVERSE TRANSCRIPTASE DOMAIN-CONTAINING PROTEIN-RELATED"/>
    <property type="match status" value="1"/>
</dbReference>
<accession>G1KWC4</accession>
<evidence type="ECO:0000313" key="3">
    <source>
        <dbReference type="Proteomes" id="UP000001646"/>
    </source>
</evidence>
<name>G1KWC4_ANOCA</name>
<dbReference type="Pfam" id="PF00078">
    <property type="entry name" value="RVT_1"/>
    <property type="match status" value="1"/>
</dbReference>
<feature type="domain" description="Reverse transcriptase" evidence="1">
    <location>
        <begin position="1"/>
        <end position="201"/>
    </location>
</feature>
<dbReference type="PANTHER" id="PTHR31635:SF196">
    <property type="entry name" value="REVERSE TRANSCRIPTASE DOMAIN-CONTAINING PROTEIN-RELATED"/>
    <property type="match status" value="1"/>
</dbReference>
<dbReference type="Ensembl" id="ENSACAT00000007179.3">
    <property type="protein sequence ID" value="ENSACAP00000019225.2"/>
    <property type="gene ID" value="ENSACAG00000007196.3"/>
</dbReference>
<keyword evidence="3" id="KW-1185">Reference proteome</keyword>
<dbReference type="InParanoid" id="G1KWC4"/>
<protein>
    <recommendedName>
        <fullName evidence="1">Reverse transcriptase domain-containing protein</fullName>
    </recommendedName>
</protein>
<sequence length="678" mass="81289">MKDNIRIILNAIEFYDKNPQKEIAFLFLDAEKAFDNVNWFCIIEILKEMDAGYYFISATKAIYSDQIAKIITNGQLSNSINIQKGTRQGCPLSPLLFILMLEILLEAIRKNSDLKGLRIKNHSYKTRAFADDIVCLIENPLEQFDPWWGTIANFGEVTGFRINREKTKILTKNMTQENKEKLKKKSGIEIVKKIKYLGIEITASNAQLLKNNYEKRWREMKDKMNRWRSLKLSLMGKIATVKMKILPEALFLFQNIPILRNQKILKTWQKDINNFLWEGKKARIAFKYLKDDTRRGGLGLPDLLLYYEAASLSWVKSWSNLKEKKMLDLEGHDLNKGWHSYLWREKSKKEKCFKQHYIRAALIGTWDKYKRRFYNKVPMWFSPMEAEHMRELPKKKWLTYRQLLNIENQEHRLKSYEEVKQLEPSMSWLNYWQLKESFKEDQKIGFEQRDTGWDRVLKSDNKTIKILYQQLLTWETEEDQVKEVMIKWAKEVGRSINMSEWERIWNTNIKYTYAVELKENWYKIFYRWYLTPVKLSNMTKGKGDGKCWKCGKHIGDFIHMWWNCKRVRSFWQTIHKEMEKIIGEKFDLRPEYFLLGITDFPMDQNTEKLFTFMVTAARINLAKLWKTKEIPSKENWLLKLMDIKNMDLLTQYIKQDDAPRKETNWGPVKEYLDKEITN</sequence>
<dbReference type="GeneTree" id="ENSGT01150000286916"/>
<dbReference type="Bgee" id="ENSACAG00000007196">
    <property type="expression patterns" value="Expressed in embryo and 2 other cell types or tissues"/>
</dbReference>
<dbReference type="InterPro" id="IPR000477">
    <property type="entry name" value="RT_dom"/>
</dbReference>
<dbReference type="AlphaFoldDB" id="G1KWC4"/>
<dbReference type="Proteomes" id="UP000001646">
    <property type="component" value="Unplaced"/>
</dbReference>